<evidence type="ECO:0000256" key="1">
    <source>
        <dbReference type="SAM" id="MobiDB-lite"/>
    </source>
</evidence>
<feature type="region of interest" description="Disordered" evidence="1">
    <location>
        <begin position="297"/>
        <end position="419"/>
    </location>
</feature>
<evidence type="ECO:0000313" key="2">
    <source>
        <dbReference type="EMBL" id="KAF2458280.1"/>
    </source>
</evidence>
<evidence type="ECO:0000313" key="3">
    <source>
        <dbReference type="Proteomes" id="UP000799766"/>
    </source>
</evidence>
<feature type="compositionally biased region" description="Low complexity" evidence="1">
    <location>
        <begin position="128"/>
        <end position="148"/>
    </location>
</feature>
<name>A0A6A6P2N2_9PEZI</name>
<feature type="compositionally biased region" description="Low complexity" evidence="1">
    <location>
        <begin position="276"/>
        <end position="285"/>
    </location>
</feature>
<dbReference type="Proteomes" id="UP000799766">
    <property type="component" value="Unassembled WGS sequence"/>
</dbReference>
<dbReference type="EMBL" id="MU001678">
    <property type="protein sequence ID" value="KAF2458280.1"/>
    <property type="molecule type" value="Genomic_DNA"/>
</dbReference>
<feature type="compositionally biased region" description="Pro residues" evidence="1">
    <location>
        <begin position="331"/>
        <end position="343"/>
    </location>
</feature>
<gene>
    <name evidence="2" type="ORF">BDY21DRAFT_371135</name>
</gene>
<dbReference type="AlphaFoldDB" id="A0A6A6P2N2"/>
<dbReference type="CDD" id="cd00167">
    <property type="entry name" value="SANT"/>
    <property type="match status" value="1"/>
</dbReference>
<proteinExistence type="predicted"/>
<dbReference type="OrthoDB" id="5399305at2759"/>
<feature type="region of interest" description="Disordered" evidence="1">
    <location>
        <begin position="261"/>
        <end position="285"/>
    </location>
</feature>
<keyword evidence="3" id="KW-1185">Reference proteome</keyword>
<feature type="compositionally biased region" description="Polar residues" evidence="1">
    <location>
        <begin position="172"/>
        <end position="182"/>
    </location>
</feature>
<feature type="compositionally biased region" description="Basic residues" evidence="1">
    <location>
        <begin position="77"/>
        <end position="87"/>
    </location>
</feature>
<evidence type="ECO:0008006" key="4">
    <source>
        <dbReference type="Google" id="ProtNLM"/>
    </source>
</evidence>
<dbReference type="InterPro" id="IPR001005">
    <property type="entry name" value="SANT/Myb"/>
</dbReference>
<feature type="compositionally biased region" description="Polar residues" evidence="1">
    <location>
        <begin position="379"/>
        <end position="390"/>
    </location>
</feature>
<feature type="compositionally biased region" description="Low complexity" evidence="1">
    <location>
        <begin position="88"/>
        <end position="102"/>
    </location>
</feature>
<feature type="compositionally biased region" description="Basic and acidic residues" evidence="1">
    <location>
        <begin position="399"/>
        <end position="419"/>
    </location>
</feature>
<protein>
    <recommendedName>
        <fullName evidence="4">Myb-like domain-containing protein</fullName>
    </recommendedName>
</protein>
<reference evidence="2" key="1">
    <citation type="journal article" date="2020" name="Stud. Mycol.">
        <title>101 Dothideomycetes genomes: a test case for predicting lifestyles and emergence of pathogens.</title>
        <authorList>
            <person name="Haridas S."/>
            <person name="Albert R."/>
            <person name="Binder M."/>
            <person name="Bloem J."/>
            <person name="Labutti K."/>
            <person name="Salamov A."/>
            <person name="Andreopoulos B."/>
            <person name="Baker S."/>
            <person name="Barry K."/>
            <person name="Bills G."/>
            <person name="Bluhm B."/>
            <person name="Cannon C."/>
            <person name="Castanera R."/>
            <person name="Culley D."/>
            <person name="Daum C."/>
            <person name="Ezra D."/>
            <person name="Gonzalez J."/>
            <person name="Henrissat B."/>
            <person name="Kuo A."/>
            <person name="Liang C."/>
            <person name="Lipzen A."/>
            <person name="Lutzoni F."/>
            <person name="Magnuson J."/>
            <person name="Mondo S."/>
            <person name="Nolan M."/>
            <person name="Ohm R."/>
            <person name="Pangilinan J."/>
            <person name="Park H.-J."/>
            <person name="Ramirez L."/>
            <person name="Alfaro M."/>
            <person name="Sun H."/>
            <person name="Tritt A."/>
            <person name="Yoshinaga Y."/>
            <person name="Zwiers L.-H."/>
            <person name="Turgeon B."/>
            <person name="Goodwin S."/>
            <person name="Spatafora J."/>
            <person name="Crous P."/>
            <person name="Grigoriev I."/>
        </authorList>
    </citation>
    <scope>NUCLEOTIDE SEQUENCE</scope>
    <source>
        <strain evidence="2">ATCC 16933</strain>
    </source>
</reference>
<feature type="region of interest" description="Disordered" evidence="1">
    <location>
        <begin position="77"/>
        <end position="182"/>
    </location>
</feature>
<organism evidence="2 3">
    <name type="scientific">Lineolata rhizophorae</name>
    <dbReference type="NCBI Taxonomy" id="578093"/>
    <lineage>
        <taxon>Eukaryota</taxon>
        <taxon>Fungi</taxon>
        <taxon>Dikarya</taxon>
        <taxon>Ascomycota</taxon>
        <taxon>Pezizomycotina</taxon>
        <taxon>Dothideomycetes</taxon>
        <taxon>Dothideomycetes incertae sedis</taxon>
        <taxon>Lineolatales</taxon>
        <taxon>Lineolataceae</taxon>
        <taxon>Lineolata</taxon>
    </lineage>
</organism>
<accession>A0A6A6P2N2</accession>
<sequence>MNQIAPSPAIPALREIDHHANSALRARKMASTGGNRSWSEEEENYLLQTRMQKMPYKHIAAHLKKTELACRLHYHQLSHGSHRRKRTSSVSSSNSSESTRQSPNCPRYHLDCSPEEFSSSPRHGSPATSYSPNSPRSRSSTINSSSASPHARFHHKVLLPKPQPQPQPQQLRPHTTSPEPLNALRINTSDAALRPAPAPMANSAISSATSGYPSSVPSAASSIDTDRLRAIYDARRSAFWASIAAEYGPDASPAQLEELWRQSQGGSIPAPPSALPHPQQQHPQPPLALHTQFQHQLPHLGHPGPSPIGGARPPTPGPSPDGSVTSYPALKPSPFPPFNPQPPQHHQHQHQHQAHQRPSFVLPTPIASAGAVPARRETWSSGSGATSAHPATTIAALLTEDRCPRPERIGEDVPMRDAQ</sequence>
<feature type="compositionally biased region" description="Basic residues" evidence="1">
    <location>
        <begin position="345"/>
        <end position="355"/>
    </location>
</feature>